<dbReference type="GO" id="GO:0017168">
    <property type="term" value="F:5-oxoprolinase (ATP-hydrolyzing) activity"/>
    <property type="evidence" value="ECO:0007669"/>
    <property type="project" value="TreeGrafter"/>
</dbReference>
<dbReference type="InterPro" id="IPR045079">
    <property type="entry name" value="Oxoprolinase-like"/>
</dbReference>
<evidence type="ECO:0000259" key="2">
    <source>
        <dbReference type="Pfam" id="PF05378"/>
    </source>
</evidence>
<dbReference type="RefSeq" id="WP_269330773.1">
    <property type="nucleotide sequence ID" value="NZ_JAMZFT010000001.1"/>
</dbReference>
<organism evidence="3 4">
    <name type="scientific">Futiania mangrovi</name>
    <dbReference type="NCBI Taxonomy" id="2959716"/>
    <lineage>
        <taxon>Bacteria</taxon>
        <taxon>Pseudomonadati</taxon>
        <taxon>Pseudomonadota</taxon>
        <taxon>Alphaproteobacteria</taxon>
        <taxon>Futianiales</taxon>
        <taxon>Futianiaceae</taxon>
        <taxon>Futiania</taxon>
    </lineage>
</organism>
<feature type="domain" description="Hydantoinase/oxoprolinase N-terminal" evidence="2">
    <location>
        <begin position="5"/>
        <end position="166"/>
    </location>
</feature>
<sequence length="664" mass="67084">MSLLLGLDTGGTFTDAVLFDEDRGVVAKAKALTTRADYAAGLGAAVADVLGRAEAVPGRIGLVSLSTTLATNAVVEGQGGRVALILVGLGEAALDRAGLRAALKGDPVAVVDGGHTATGREAMPLGEDAVRAFLAALDPGVTGVAVAGAFAVRNPAHEERVRDLVTAIKGLPVTCSHELTSALDGPRRALTAVLNARLIGLLARLVRDTGAMLASHGIRAPLMVVKGDGSLVSAHVALTHPIETVLSGPAASLVGARFLCGAEDALVSDIGGTTTDIAALEAGLPRLSADGAQVGGFRTMVRAVAMQTRGLGGDSEVRLVQRGLGLRVALGPRRAVPLSLLAGAHPGVGETLAAQAARARPAETDGRFLVSAGRAGAMADGLSRTEAAILEALGHGPQALEAVAPGRAALTAIDRLAARGLVLLAGPTPTDAAHVLGRDGRWDADAARAGLALLARTKDPRGRAFAPHAETVAARIADALTRASADALIDAGLAADGAEGLSAADPAIARALDGHRGTVSLSVRLDRPVIALGASAATWYPAIADLVGTRALIPEHADVANAIGAVAGHVRVAVDALVTQPEEGLFRIHVDGTPEDFPSLETAAAEAEARAATLARGRAREAGSGDVETRTEREDVVAHLDGGLVSFVEARIRVTAFGRPRIAG</sequence>
<protein>
    <submittedName>
        <fullName evidence="3">Hydantoinase/oxoprolinase family protein</fullName>
    </submittedName>
</protein>
<accession>A0A9J6P8G2</accession>
<reference evidence="3" key="1">
    <citation type="submission" date="2022-06" db="EMBL/GenBank/DDBJ databases">
        <title>Isolation and Genomics of Futiania mangrovii gen. nov., sp. nov., a Rare and Metabolically-versatile member in the Class Alphaproteobacteria.</title>
        <authorList>
            <person name="Liu L."/>
            <person name="Huang W.-C."/>
            <person name="Pan J."/>
            <person name="Li J."/>
            <person name="Huang Y."/>
            <person name="Du H."/>
            <person name="Liu Y."/>
            <person name="Li M."/>
        </authorList>
    </citation>
    <scope>NUCLEOTIDE SEQUENCE</scope>
    <source>
        <strain evidence="3">FT118</strain>
    </source>
</reference>
<dbReference type="SUPFAM" id="SSF53067">
    <property type="entry name" value="Actin-like ATPase domain"/>
    <property type="match status" value="2"/>
</dbReference>
<dbReference type="Proteomes" id="UP001055804">
    <property type="component" value="Unassembled WGS sequence"/>
</dbReference>
<evidence type="ECO:0000313" key="4">
    <source>
        <dbReference type="Proteomes" id="UP001055804"/>
    </source>
</evidence>
<evidence type="ECO:0000259" key="1">
    <source>
        <dbReference type="Pfam" id="PF01968"/>
    </source>
</evidence>
<comment type="caution">
    <text evidence="3">The sequence shown here is derived from an EMBL/GenBank/DDBJ whole genome shotgun (WGS) entry which is preliminary data.</text>
</comment>
<dbReference type="EMBL" id="JAMZFT010000001">
    <property type="protein sequence ID" value="MCP1334805.1"/>
    <property type="molecule type" value="Genomic_DNA"/>
</dbReference>
<evidence type="ECO:0000313" key="3">
    <source>
        <dbReference type="EMBL" id="MCP1334805.1"/>
    </source>
</evidence>
<dbReference type="InterPro" id="IPR043129">
    <property type="entry name" value="ATPase_NBD"/>
</dbReference>
<dbReference type="InterPro" id="IPR002821">
    <property type="entry name" value="Hydantoinase_A"/>
</dbReference>
<dbReference type="GO" id="GO:0005829">
    <property type="term" value="C:cytosol"/>
    <property type="evidence" value="ECO:0007669"/>
    <property type="project" value="TreeGrafter"/>
</dbReference>
<feature type="domain" description="Hydantoinase A/oxoprolinase" evidence="1">
    <location>
        <begin position="188"/>
        <end position="339"/>
    </location>
</feature>
<dbReference type="Pfam" id="PF05378">
    <property type="entry name" value="Hydant_A_N"/>
    <property type="match status" value="1"/>
</dbReference>
<dbReference type="PANTHER" id="PTHR11365:SF2">
    <property type="entry name" value="5-OXOPROLINASE"/>
    <property type="match status" value="1"/>
</dbReference>
<dbReference type="Pfam" id="PF01968">
    <property type="entry name" value="Hydantoinase_A"/>
    <property type="match status" value="1"/>
</dbReference>
<dbReference type="PANTHER" id="PTHR11365">
    <property type="entry name" value="5-OXOPROLINASE RELATED"/>
    <property type="match status" value="1"/>
</dbReference>
<dbReference type="InterPro" id="IPR008040">
    <property type="entry name" value="Hydant_A_N"/>
</dbReference>
<dbReference type="GO" id="GO:0006749">
    <property type="term" value="P:glutathione metabolic process"/>
    <property type="evidence" value="ECO:0007669"/>
    <property type="project" value="TreeGrafter"/>
</dbReference>
<keyword evidence="4" id="KW-1185">Reference proteome</keyword>
<name>A0A9J6P8G2_9PROT</name>
<gene>
    <name evidence="3" type="ORF">NJQ99_00100</name>
</gene>
<dbReference type="AlphaFoldDB" id="A0A9J6P8G2"/>
<proteinExistence type="predicted"/>